<feature type="compositionally biased region" description="Basic residues" evidence="1">
    <location>
        <begin position="76"/>
        <end position="85"/>
    </location>
</feature>
<dbReference type="AlphaFoldDB" id="A0A397JRV7"/>
<keyword evidence="3" id="KW-1185">Reference proteome</keyword>
<dbReference type="EMBL" id="PQFF01000006">
    <property type="protein sequence ID" value="RHZ90122.1"/>
    <property type="molecule type" value="Genomic_DNA"/>
</dbReference>
<feature type="compositionally biased region" description="Low complexity" evidence="1">
    <location>
        <begin position="34"/>
        <end position="46"/>
    </location>
</feature>
<evidence type="ECO:0000313" key="3">
    <source>
        <dbReference type="Proteomes" id="UP000266861"/>
    </source>
</evidence>
<comment type="caution">
    <text evidence="2">The sequence shown here is derived from an EMBL/GenBank/DDBJ whole genome shotgun (WGS) entry which is preliminary data.</text>
</comment>
<organism evidence="2 3">
    <name type="scientific">Diversispora epigaea</name>
    <dbReference type="NCBI Taxonomy" id="1348612"/>
    <lineage>
        <taxon>Eukaryota</taxon>
        <taxon>Fungi</taxon>
        <taxon>Fungi incertae sedis</taxon>
        <taxon>Mucoromycota</taxon>
        <taxon>Glomeromycotina</taxon>
        <taxon>Glomeromycetes</taxon>
        <taxon>Diversisporales</taxon>
        <taxon>Diversisporaceae</taxon>
        <taxon>Diversispora</taxon>
    </lineage>
</organism>
<protein>
    <submittedName>
        <fullName evidence="2">Uncharacterized protein</fullName>
    </submittedName>
</protein>
<accession>A0A397JRV7</accession>
<dbReference type="STRING" id="1348612.A0A397JRV7"/>
<gene>
    <name evidence="2" type="ORF">Glove_8g108</name>
</gene>
<reference evidence="2 3" key="1">
    <citation type="submission" date="2018-08" db="EMBL/GenBank/DDBJ databases">
        <title>Genome and evolution of the arbuscular mycorrhizal fungus Diversispora epigaea (formerly Glomus versiforme) and its bacterial endosymbionts.</title>
        <authorList>
            <person name="Sun X."/>
            <person name="Fei Z."/>
            <person name="Harrison M."/>
        </authorList>
    </citation>
    <scope>NUCLEOTIDE SEQUENCE [LARGE SCALE GENOMIC DNA]</scope>
    <source>
        <strain evidence="2 3">IT104</strain>
    </source>
</reference>
<feature type="region of interest" description="Disordered" evidence="1">
    <location>
        <begin position="31"/>
        <end position="90"/>
    </location>
</feature>
<dbReference type="Proteomes" id="UP000266861">
    <property type="component" value="Unassembled WGS sequence"/>
</dbReference>
<name>A0A397JRV7_9GLOM</name>
<evidence type="ECO:0000256" key="1">
    <source>
        <dbReference type="SAM" id="MobiDB-lite"/>
    </source>
</evidence>
<sequence length="173" mass="19894">MVYQKHQEKIYVGTQANQGNTSTPELLRKSLVESTTTTTTTRASTTGIPEKNLKENNNGNLKPQPIKGRNSSPRSRGPKSPHPRRTREAKIRIRNYEEQQEQRRQRRQQTLPILQRFIPSTPSTRLLHRRNRPLTVAGPSITQPIIHSTPRAREEPVQHIIFILEEDKQVLSA</sequence>
<proteinExistence type="predicted"/>
<evidence type="ECO:0000313" key="2">
    <source>
        <dbReference type="EMBL" id="RHZ90122.1"/>
    </source>
</evidence>